<evidence type="ECO:0000256" key="1">
    <source>
        <dbReference type="ARBA" id="ARBA00009887"/>
    </source>
</evidence>
<reference evidence="6" key="2">
    <citation type="submission" date="2025-09" db="UniProtKB">
        <authorList>
            <consortium name="Ensembl"/>
        </authorList>
    </citation>
    <scope>IDENTIFICATION</scope>
</reference>
<dbReference type="Ensembl" id="ENSLBET00000015959.1">
    <property type="protein sequence ID" value="ENSLBEP00000015050.1"/>
    <property type="gene ID" value="ENSLBEG00000011728.1"/>
</dbReference>
<feature type="compositionally biased region" description="Basic and acidic residues" evidence="5">
    <location>
        <begin position="140"/>
        <end position="208"/>
    </location>
</feature>
<evidence type="ECO:0000256" key="5">
    <source>
        <dbReference type="SAM" id="MobiDB-lite"/>
    </source>
</evidence>
<comment type="function">
    <text evidence="4">Microtubule inner protein (MIP) part of the dynein-decorated doublet microtubules (DMTs) in cilia axoneme. Acts as a regulator of cilium basal body docking and positioning in mono- and multiciliated cells. Regulates basal body docking and cilia formation in multiciliated lung cells. Regulates kinocilium positioning and stereocilia bundle morphogenesis in the inner ear.</text>
</comment>
<dbReference type="PANTHER" id="PTHR34639">
    <property type="entry name" value="PROTEIN FLATTOP"/>
    <property type="match status" value="1"/>
</dbReference>
<feature type="compositionally biased region" description="Low complexity" evidence="5">
    <location>
        <begin position="210"/>
        <end position="223"/>
    </location>
</feature>
<dbReference type="InParanoid" id="A0A3Q3M3C3"/>
<evidence type="ECO:0000313" key="6">
    <source>
        <dbReference type="Ensembl" id="ENSLBEP00000015050.1"/>
    </source>
</evidence>
<dbReference type="AlphaFoldDB" id="A0A3Q3M3C3"/>
<reference evidence="6" key="1">
    <citation type="submission" date="2025-08" db="UniProtKB">
        <authorList>
            <consortium name="Ensembl"/>
        </authorList>
    </citation>
    <scope>IDENTIFICATION</scope>
</reference>
<evidence type="ECO:0000256" key="2">
    <source>
        <dbReference type="ARBA" id="ARBA00019181"/>
    </source>
</evidence>
<dbReference type="Proteomes" id="UP000261660">
    <property type="component" value="Unplaced"/>
</dbReference>
<feature type="compositionally biased region" description="Polar residues" evidence="5">
    <location>
        <begin position="112"/>
        <end position="139"/>
    </location>
</feature>
<dbReference type="PANTHER" id="PTHR34639:SF1">
    <property type="entry name" value="PROTEIN FLATTOP"/>
    <property type="match status" value="1"/>
</dbReference>
<dbReference type="InterPro" id="IPR038797">
    <property type="entry name" value="Fltp"/>
</dbReference>
<dbReference type="CDD" id="cd23705">
    <property type="entry name" value="Flattop"/>
    <property type="match status" value="1"/>
</dbReference>
<keyword evidence="7" id="KW-1185">Reference proteome</keyword>
<dbReference type="Pfam" id="PF22611">
    <property type="entry name" value="CFAP126"/>
    <property type="match status" value="1"/>
</dbReference>
<feature type="compositionally biased region" description="Polar residues" evidence="5">
    <location>
        <begin position="240"/>
        <end position="257"/>
    </location>
</feature>
<comment type="similarity">
    <text evidence="1">Belongs to the Flattop family.</text>
</comment>
<dbReference type="GO" id="GO:0044782">
    <property type="term" value="P:cilium organization"/>
    <property type="evidence" value="ECO:0007669"/>
    <property type="project" value="TreeGrafter"/>
</dbReference>
<feature type="region of interest" description="Disordered" evidence="5">
    <location>
        <begin position="105"/>
        <end position="257"/>
    </location>
</feature>
<dbReference type="STRING" id="56723.ENSLBEP00000015050"/>
<protein>
    <recommendedName>
        <fullName evidence="2">Protein Flattop</fullName>
    </recommendedName>
    <alternativeName>
        <fullName evidence="3">Cilia- and flagella-associated protein 126</fullName>
    </alternativeName>
</protein>
<name>A0A3Q3M3C3_9LABR</name>
<organism evidence="6 7">
    <name type="scientific">Labrus bergylta</name>
    <name type="common">ballan wrasse</name>
    <dbReference type="NCBI Taxonomy" id="56723"/>
    <lineage>
        <taxon>Eukaryota</taxon>
        <taxon>Metazoa</taxon>
        <taxon>Chordata</taxon>
        <taxon>Craniata</taxon>
        <taxon>Vertebrata</taxon>
        <taxon>Euteleostomi</taxon>
        <taxon>Actinopterygii</taxon>
        <taxon>Neopterygii</taxon>
        <taxon>Teleostei</taxon>
        <taxon>Neoteleostei</taxon>
        <taxon>Acanthomorphata</taxon>
        <taxon>Eupercaria</taxon>
        <taxon>Labriformes</taxon>
        <taxon>Labridae</taxon>
        <taxon>Labrus</taxon>
    </lineage>
</organism>
<evidence type="ECO:0000313" key="7">
    <source>
        <dbReference type="Proteomes" id="UP000261660"/>
    </source>
</evidence>
<accession>A0A3Q3M3C3</accession>
<dbReference type="GO" id="GO:0036064">
    <property type="term" value="C:ciliary basal body"/>
    <property type="evidence" value="ECO:0007669"/>
    <property type="project" value="TreeGrafter"/>
</dbReference>
<dbReference type="GeneTree" id="ENSGT00390000001092"/>
<evidence type="ECO:0000256" key="4">
    <source>
        <dbReference type="ARBA" id="ARBA00045261"/>
    </source>
</evidence>
<evidence type="ECO:0000256" key="3">
    <source>
        <dbReference type="ARBA" id="ARBA00033306"/>
    </source>
</evidence>
<proteinExistence type="inferred from homology"/>
<sequence>MSSSYSANQYESAFRSQKLQNWCETKRFKERPTAQEGHTTFIADDRGHLLPGHFICINKHEYIYTSGGSAWPDFKGTWDLPPRIPARHVNPTGRSEEGLRRLRSWGFDPQHTGRSQTHTSSRTSDAGEQSCPVTGGSQKQDCERAESRPAEAAEEKPAVRSAVEEKPAVRSAAEEKPAVRSAVEEKPAVRSAAEEKPAVRSAAEEKPAVRSAASQRSSSRAHSVTGRGGSDAAQKVVPTGTPSSSKQRQMHIMTNNL</sequence>
<dbReference type="FunCoup" id="A0A3Q3M3C3">
    <property type="interactions" value="40"/>
</dbReference>